<dbReference type="PANTHER" id="PTHR43606">
    <property type="entry name" value="PHOSPHATASE, PUTATIVE (AFU_ORTHOLOGUE AFUA_6G08710)-RELATED"/>
    <property type="match status" value="1"/>
</dbReference>
<dbReference type="Pfam" id="PF16655">
    <property type="entry name" value="PhoD_N"/>
    <property type="match status" value="1"/>
</dbReference>
<dbReference type="InterPro" id="IPR029052">
    <property type="entry name" value="Metallo-depent_PP-like"/>
</dbReference>
<feature type="region of interest" description="Disordered" evidence="1">
    <location>
        <begin position="247"/>
        <end position="273"/>
    </location>
</feature>
<dbReference type="KEGG" id="parq:DSM112329_01625"/>
<dbReference type="EMBL" id="CP114014">
    <property type="protein sequence ID" value="XAY04788.1"/>
    <property type="molecule type" value="Genomic_DNA"/>
</dbReference>
<gene>
    <name evidence="4" type="primary">phoD</name>
    <name evidence="4" type="ORF">DSM112329_01625</name>
</gene>
<dbReference type="GO" id="GO:0004035">
    <property type="term" value="F:alkaline phosphatase activity"/>
    <property type="evidence" value="ECO:0007669"/>
    <property type="project" value="UniProtKB-EC"/>
</dbReference>
<dbReference type="InterPro" id="IPR032093">
    <property type="entry name" value="PhoD_N"/>
</dbReference>
<dbReference type="AlphaFoldDB" id="A0AAU7AT58"/>
<dbReference type="Gene3D" id="2.60.40.380">
    <property type="entry name" value="Purple acid phosphatase-like, N-terminal"/>
    <property type="match status" value="1"/>
</dbReference>
<evidence type="ECO:0000259" key="3">
    <source>
        <dbReference type="Pfam" id="PF16655"/>
    </source>
</evidence>
<dbReference type="InterPro" id="IPR038607">
    <property type="entry name" value="PhoD-like_sf"/>
</dbReference>
<dbReference type="Pfam" id="PF09423">
    <property type="entry name" value="PhoD"/>
    <property type="match status" value="1"/>
</dbReference>
<dbReference type="RefSeq" id="WP_354701313.1">
    <property type="nucleotide sequence ID" value="NZ_CP114014.1"/>
</dbReference>
<dbReference type="EC" id="3.1.3.1" evidence="4"/>
<feature type="domain" description="PhoD-like phosphatase metallophosphatase" evidence="2">
    <location>
        <begin position="150"/>
        <end position="497"/>
    </location>
</feature>
<dbReference type="SUPFAM" id="SSF56300">
    <property type="entry name" value="Metallo-dependent phosphatases"/>
    <property type="match status" value="1"/>
</dbReference>
<dbReference type="CDD" id="cd07389">
    <property type="entry name" value="MPP_PhoD"/>
    <property type="match status" value="1"/>
</dbReference>
<evidence type="ECO:0000313" key="4">
    <source>
        <dbReference type="EMBL" id="XAY04788.1"/>
    </source>
</evidence>
<dbReference type="Gene3D" id="3.60.21.70">
    <property type="entry name" value="PhoD-like phosphatase"/>
    <property type="match status" value="1"/>
</dbReference>
<proteinExistence type="predicted"/>
<keyword evidence="4" id="KW-0378">Hydrolase</keyword>
<dbReference type="InterPro" id="IPR006311">
    <property type="entry name" value="TAT_signal"/>
</dbReference>
<evidence type="ECO:0000259" key="2">
    <source>
        <dbReference type="Pfam" id="PF09423"/>
    </source>
</evidence>
<sequence length="529" mass="57387">MLTDHTRRGFVAGSALTAGAVLLDGPSALAKGFRAARPKVPVATRGGFSLGVSSGFPNTTGAVLWTRVDDLAKSSLITLEISTDKGFRKVVQRKQVTASSVRDFTARTQVKGLKPGTEYFYRFHTKKTDSMVGRLRTLRPADSAEPVRVGVLSCQSYEAGYYTAIAGLAAEPDLDLVLHLGDYIYEHHFYDGPAERKDTTGPNKDGDVQTLAEFRAKYRLYKSDPDLIAMHAAHPFVSIWDDHEVEDNYAGDRPDSASTDPENLENDNEYPRRVPFAERQRAGYLSYFEYMPRIRKANDTTIYGSIPLGANATVFLTDQRQYRTPQPCNDALLAPCLDGSNPASSMLGAKQKTWFKNALRSDKAKWKLWASEVMLMSLDAAPGLAVNQDGWDGYAAERAELLNFARSNGIKNLVALTGDIHTYAAGTMTTTGRASGTPVGTEFVGGSVSSLGLSDIFGPAAGALALLPATNPHLAYLNTERRGYMVVEATADRLDVAFRSPASTLVAKSPVTTLKSFSVASGSTRVVVR</sequence>
<dbReference type="PROSITE" id="PS51318">
    <property type="entry name" value="TAT"/>
    <property type="match status" value="1"/>
</dbReference>
<dbReference type="InterPro" id="IPR018946">
    <property type="entry name" value="PhoD-like_MPP"/>
</dbReference>
<feature type="domain" description="Phospholipase D N-terminal" evidence="3">
    <location>
        <begin position="50"/>
        <end position="137"/>
    </location>
</feature>
<name>A0AAU7AT58_9ACTN</name>
<evidence type="ECO:0000256" key="1">
    <source>
        <dbReference type="SAM" id="MobiDB-lite"/>
    </source>
</evidence>
<dbReference type="InterPro" id="IPR052900">
    <property type="entry name" value="Phospholipid_Metab_Enz"/>
</dbReference>
<dbReference type="PANTHER" id="PTHR43606:SF2">
    <property type="entry name" value="ALKALINE PHOSPHATASE FAMILY PROTEIN (AFU_ORTHOLOGUE AFUA_5G03860)"/>
    <property type="match status" value="1"/>
</dbReference>
<accession>A0AAU7AT58</accession>
<organism evidence="4">
    <name type="scientific">Paraconexibacter sp. AEG42_29</name>
    <dbReference type="NCBI Taxonomy" id="2997339"/>
    <lineage>
        <taxon>Bacteria</taxon>
        <taxon>Bacillati</taxon>
        <taxon>Actinomycetota</taxon>
        <taxon>Thermoleophilia</taxon>
        <taxon>Solirubrobacterales</taxon>
        <taxon>Paraconexibacteraceae</taxon>
        <taxon>Paraconexibacter</taxon>
    </lineage>
</organism>
<reference evidence="4" key="1">
    <citation type="submission" date="2022-12" db="EMBL/GenBank/DDBJ databases">
        <title>Paraconexibacter alkalitolerans sp. nov. and Baekduia alba sp. nov., isolated from soil and emended description of the genera Paraconexibacter (Chun et al., 2020) and Baekduia (An et al., 2020).</title>
        <authorList>
            <person name="Vieira S."/>
            <person name="Huber K.J."/>
            <person name="Geppert A."/>
            <person name="Wolf J."/>
            <person name="Neumann-Schaal M."/>
            <person name="Muesken M."/>
            <person name="Overmann J."/>
        </authorList>
    </citation>
    <scope>NUCLEOTIDE SEQUENCE</scope>
    <source>
        <strain evidence="4">AEG42_29</strain>
    </source>
</reference>
<protein>
    <submittedName>
        <fullName evidence="4">Alkaline phosphatase D</fullName>
        <ecNumber evidence="4">3.1.3.1</ecNumber>
    </submittedName>
</protein>